<keyword evidence="2" id="KW-1185">Reference proteome</keyword>
<accession>R4TMN3</accession>
<sequence>MTSSRTLSFADNFHRVAQRARVDAVSGVTVEQGRWPRFRKGDVTATVTPSMVNVDYNPEWLNNPHFELKSREYNNFGDCLGWVFFYLDMYGDGTELPGELQIIQKKDEFNVILSLDTSLQVFHVHGKGQFDVSQIPSRIDYEYERKV</sequence>
<dbReference type="GeneID" id="16193947"/>
<organism evidence="1 2">
    <name type="scientific">Halogranum tailed virus 1</name>
    <dbReference type="NCBI Taxonomy" id="1273749"/>
    <lineage>
        <taxon>Viruses</taxon>
        <taxon>Duplodnaviria</taxon>
        <taxon>Heunggongvirae</taxon>
        <taxon>Uroviricota</taxon>
        <taxon>Caudoviricetes</taxon>
        <taxon>Thumleimavirales</taxon>
        <taxon>Halomagnusviridae</taxon>
        <taxon>Hagravirus</taxon>
        <taxon>Hagravirus capitaneum</taxon>
        <taxon>Hagravirus HGTV1</taxon>
    </lineage>
</organism>
<evidence type="ECO:0000313" key="1">
    <source>
        <dbReference type="EMBL" id="AGM11423.1"/>
    </source>
</evidence>
<dbReference type="EMBL" id="KC292026">
    <property type="protein sequence ID" value="AGM11423.1"/>
    <property type="molecule type" value="Genomic_DNA"/>
</dbReference>
<proteinExistence type="predicted"/>
<dbReference type="RefSeq" id="YP_008059301.1">
    <property type="nucleotide sequence ID" value="NC_021328.1"/>
</dbReference>
<name>R4TMN3_9CAUD</name>
<gene>
    <name evidence="1" type="primary">125</name>
    <name evidence="1" type="ORF">HGTV1_125</name>
</gene>
<dbReference type="Proteomes" id="UP000202786">
    <property type="component" value="Segment"/>
</dbReference>
<protein>
    <submittedName>
        <fullName evidence="1">Uncharacterized protein</fullName>
    </submittedName>
</protein>
<dbReference type="KEGG" id="vg:16193947"/>
<evidence type="ECO:0000313" key="2">
    <source>
        <dbReference type="Proteomes" id="UP000202786"/>
    </source>
</evidence>
<reference evidence="1 2" key="1">
    <citation type="submission" date="2012-12" db="EMBL/GenBank/DDBJ databases">
        <authorList>
            <person name="Sencilo A."/>
            <person name="Jacobs-Sera D."/>
            <person name="Russell D.A."/>
            <person name="Ko C."/>
            <person name="Atanasova N."/>
            <person name="Osterlund E."/>
            <person name="Oksanen H.M."/>
            <person name="Bamford D.H."/>
            <person name="Hatfull G.F."/>
            <person name="Roine E."/>
            <person name="Hendrix R.W."/>
        </authorList>
    </citation>
    <scope>NUCLEOTIDE SEQUENCE [LARGE SCALE GENOMIC DNA]</scope>
</reference>